<proteinExistence type="predicted"/>
<evidence type="ECO:0000259" key="2">
    <source>
        <dbReference type="Pfam" id="PF13439"/>
    </source>
</evidence>
<dbReference type="AlphaFoldDB" id="A0A6J5YE53"/>
<evidence type="ECO:0000313" key="3">
    <source>
        <dbReference type="EMBL" id="CAB4322896.1"/>
    </source>
</evidence>
<dbReference type="InterPro" id="IPR001296">
    <property type="entry name" value="Glyco_trans_1"/>
</dbReference>
<dbReference type="InterPro" id="IPR028098">
    <property type="entry name" value="Glyco_trans_4-like_N"/>
</dbReference>
<name>A0A6J5YE53_9ZZZZ</name>
<feature type="domain" description="Glycosyltransferase subfamily 4-like N-terminal" evidence="2">
    <location>
        <begin position="14"/>
        <end position="171"/>
    </location>
</feature>
<feature type="domain" description="Glycosyl transferase family 1" evidence="1">
    <location>
        <begin position="181"/>
        <end position="330"/>
    </location>
</feature>
<dbReference type="PANTHER" id="PTHR45947:SF3">
    <property type="entry name" value="SULFOQUINOVOSYL TRANSFERASE SQD2"/>
    <property type="match status" value="1"/>
</dbReference>
<dbReference type="PANTHER" id="PTHR45947">
    <property type="entry name" value="SULFOQUINOVOSYL TRANSFERASE SQD2"/>
    <property type="match status" value="1"/>
</dbReference>
<sequence length="358" mass="38351">MRIGLVCPYSLSLPGGVQGQVLGLAHALRSRGHDVRVLGPCDGPPPDAGVTPLGDSLPTAANGSMAPIAPDPAAQLRTIRALRDERFDIVNLHEPLAPGVTQTALLFKSQPLVGTFHAAGESAGYRWLNPIVRWLAAKLDLRCAVSADAREMARTAVGGEYELLFNGVDLDAYEGAPVEKTVNPTVLFLGRHEPRKGLSVLLEAMGELPAEVRLWVAGDGPETSELRRRVAGDVRIEWLGRLSEQEKINRLRSATVFCAPSLRGESFGVVLLEAMAARTAVVATSLPGYANVARADLDAVLVAPGNAHELATALRRVLHEPDLRQGLTESGGARAESFSMAQLAERYEGLYEQVLGRR</sequence>
<dbReference type="Gene3D" id="3.40.50.2000">
    <property type="entry name" value="Glycogen Phosphorylase B"/>
    <property type="match status" value="2"/>
</dbReference>
<organism evidence="3">
    <name type="scientific">freshwater metagenome</name>
    <dbReference type="NCBI Taxonomy" id="449393"/>
    <lineage>
        <taxon>unclassified sequences</taxon>
        <taxon>metagenomes</taxon>
        <taxon>ecological metagenomes</taxon>
    </lineage>
</organism>
<protein>
    <submittedName>
        <fullName evidence="3">Unannotated protein</fullName>
    </submittedName>
</protein>
<dbReference type="GO" id="GO:0016758">
    <property type="term" value="F:hexosyltransferase activity"/>
    <property type="evidence" value="ECO:0007669"/>
    <property type="project" value="TreeGrafter"/>
</dbReference>
<dbReference type="CDD" id="cd03801">
    <property type="entry name" value="GT4_PimA-like"/>
    <property type="match status" value="1"/>
</dbReference>
<reference evidence="3" key="1">
    <citation type="submission" date="2020-05" db="EMBL/GenBank/DDBJ databases">
        <authorList>
            <person name="Chiriac C."/>
            <person name="Salcher M."/>
            <person name="Ghai R."/>
            <person name="Kavagutti S V."/>
        </authorList>
    </citation>
    <scope>NUCLEOTIDE SEQUENCE</scope>
</reference>
<dbReference type="Pfam" id="PF00534">
    <property type="entry name" value="Glycos_transf_1"/>
    <property type="match status" value="1"/>
</dbReference>
<evidence type="ECO:0000259" key="1">
    <source>
        <dbReference type="Pfam" id="PF00534"/>
    </source>
</evidence>
<dbReference type="EMBL" id="CAFBNC010000061">
    <property type="protein sequence ID" value="CAB4940393.1"/>
    <property type="molecule type" value="Genomic_DNA"/>
</dbReference>
<dbReference type="SUPFAM" id="SSF53756">
    <property type="entry name" value="UDP-Glycosyltransferase/glycogen phosphorylase"/>
    <property type="match status" value="1"/>
</dbReference>
<evidence type="ECO:0000313" key="4">
    <source>
        <dbReference type="EMBL" id="CAB4940393.1"/>
    </source>
</evidence>
<gene>
    <name evidence="3" type="ORF">UFOPK1392_00637</name>
    <name evidence="4" type="ORF">UFOPK3733_01259</name>
</gene>
<dbReference type="Pfam" id="PF13439">
    <property type="entry name" value="Glyco_transf_4"/>
    <property type="match status" value="1"/>
</dbReference>
<dbReference type="EMBL" id="CAEMXZ010000019">
    <property type="protein sequence ID" value="CAB4322896.1"/>
    <property type="molecule type" value="Genomic_DNA"/>
</dbReference>
<dbReference type="InterPro" id="IPR050194">
    <property type="entry name" value="Glycosyltransferase_grp1"/>
</dbReference>
<accession>A0A6J5YE53</accession>